<feature type="compositionally biased region" description="Basic and acidic residues" evidence="1">
    <location>
        <begin position="530"/>
        <end position="540"/>
    </location>
</feature>
<proteinExistence type="predicted"/>
<feature type="compositionally biased region" description="Polar residues" evidence="1">
    <location>
        <begin position="410"/>
        <end position="420"/>
    </location>
</feature>
<gene>
    <name evidence="3" type="ORF">EYF80_035300</name>
</gene>
<feature type="compositionally biased region" description="Polar residues" evidence="1">
    <location>
        <begin position="1"/>
        <end position="15"/>
    </location>
</feature>
<feature type="region of interest" description="Disordered" evidence="1">
    <location>
        <begin position="237"/>
        <end position="257"/>
    </location>
</feature>
<dbReference type="InterPro" id="IPR027838">
    <property type="entry name" value="DUF4585"/>
</dbReference>
<name>A0A4Z2GP66_9TELE</name>
<organism evidence="3 4">
    <name type="scientific">Liparis tanakae</name>
    <name type="common">Tanaka's snailfish</name>
    <dbReference type="NCBI Taxonomy" id="230148"/>
    <lineage>
        <taxon>Eukaryota</taxon>
        <taxon>Metazoa</taxon>
        <taxon>Chordata</taxon>
        <taxon>Craniata</taxon>
        <taxon>Vertebrata</taxon>
        <taxon>Euteleostomi</taxon>
        <taxon>Actinopterygii</taxon>
        <taxon>Neopterygii</taxon>
        <taxon>Teleostei</taxon>
        <taxon>Neoteleostei</taxon>
        <taxon>Acanthomorphata</taxon>
        <taxon>Eupercaria</taxon>
        <taxon>Perciformes</taxon>
        <taxon>Cottioidei</taxon>
        <taxon>Cottales</taxon>
        <taxon>Liparidae</taxon>
        <taxon>Liparis</taxon>
    </lineage>
</organism>
<feature type="region of interest" description="Disordered" evidence="1">
    <location>
        <begin position="466"/>
        <end position="503"/>
    </location>
</feature>
<dbReference type="Proteomes" id="UP000314294">
    <property type="component" value="Unassembled WGS sequence"/>
</dbReference>
<evidence type="ECO:0000256" key="1">
    <source>
        <dbReference type="SAM" id="MobiDB-lite"/>
    </source>
</evidence>
<keyword evidence="4" id="KW-1185">Reference proteome</keyword>
<feature type="compositionally biased region" description="Basic and acidic residues" evidence="1">
    <location>
        <begin position="786"/>
        <end position="804"/>
    </location>
</feature>
<evidence type="ECO:0000259" key="2">
    <source>
        <dbReference type="Pfam" id="PF15232"/>
    </source>
</evidence>
<evidence type="ECO:0000313" key="3">
    <source>
        <dbReference type="EMBL" id="TNN54462.1"/>
    </source>
</evidence>
<dbReference type="EMBL" id="SRLO01000483">
    <property type="protein sequence ID" value="TNN54462.1"/>
    <property type="molecule type" value="Genomic_DNA"/>
</dbReference>
<dbReference type="InterPro" id="IPR052303">
    <property type="entry name" value="CEFIP"/>
</dbReference>
<feature type="compositionally biased region" description="Polar residues" evidence="1">
    <location>
        <begin position="138"/>
        <end position="151"/>
    </location>
</feature>
<feature type="compositionally biased region" description="Basic and acidic residues" evidence="1">
    <location>
        <begin position="952"/>
        <end position="970"/>
    </location>
</feature>
<feature type="region of interest" description="Disordered" evidence="1">
    <location>
        <begin position="1"/>
        <end position="44"/>
    </location>
</feature>
<feature type="compositionally biased region" description="Acidic residues" evidence="1">
    <location>
        <begin position="35"/>
        <end position="44"/>
    </location>
</feature>
<feature type="compositionally biased region" description="Basic and acidic residues" evidence="1">
    <location>
        <begin position="484"/>
        <end position="499"/>
    </location>
</feature>
<accession>A0A4Z2GP66</accession>
<feature type="compositionally biased region" description="Basic and acidic residues" evidence="1">
    <location>
        <begin position="19"/>
        <end position="34"/>
    </location>
</feature>
<feature type="region of interest" description="Disordered" evidence="1">
    <location>
        <begin position="752"/>
        <end position="810"/>
    </location>
</feature>
<feature type="domain" description="DUF4585" evidence="2">
    <location>
        <begin position="1150"/>
        <end position="1215"/>
    </location>
</feature>
<feature type="region of interest" description="Disordered" evidence="1">
    <location>
        <begin position="939"/>
        <end position="1091"/>
    </location>
</feature>
<reference evidence="3 4" key="1">
    <citation type="submission" date="2019-03" db="EMBL/GenBank/DDBJ databases">
        <title>First draft genome of Liparis tanakae, snailfish: a comprehensive survey of snailfish specific genes.</title>
        <authorList>
            <person name="Kim W."/>
            <person name="Song I."/>
            <person name="Jeong J.-H."/>
            <person name="Kim D."/>
            <person name="Kim S."/>
            <person name="Ryu S."/>
            <person name="Song J.Y."/>
            <person name="Lee S.K."/>
        </authorList>
    </citation>
    <scope>NUCLEOTIDE SEQUENCE [LARGE SCALE GENOMIC DNA]</scope>
    <source>
        <tissue evidence="3">Muscle</tissue>
    </source>
</reference>
<protein>
    <recommendedName>
        <fullName evidence="2">DUF4585 domain-containing protein</fullName>
    </recommendedName>
</protein>
<feature type="region of interest" description="Disordered" evidence="1">
    <location>
        <begin position="133"/>
        <end position="166"/>
    </location>
</feature>
<feature type="compositionally biased region" description="Basic and acidic residues" evidence="1">
    <location>
        <begin position="1021"/>
        <end position="1032"/>
    </location>
</feature>
<feature type="compositionally biased region" description="Basic and acidic residues" evidence="1">
    <location>
        <begin position="466"/>
        <end position="475"/>
    </location>
</feature>
<dbReference type="OrthoDB" id="8945866at2759"/>
<feature type="region of interest" description="Disordered" evidence="1">
    <location>
        <begin position="524"/>
        <end position="661"/>
    </location>
</feature>
<feature type="compositionally biased region" description="Low complexity" evidence="1">
    <location>
        <begin position="993"/>
        <end position="1015"/>
    </location>
</feature>
<evidence type="ECO:0000313" key="4">
    <source>
        <dbReference type="Proteomes" id="UP000314294"/>
    </source>
</evidence>
<feature type="region of interest" description="Disordered" evidence="1">
    <location>
        <begin position="405"/>
        <end position="439"/>
    </location>
</feature>
<dbReference type="PANTHER" id="PTHR33775:SF4">
    <property type="entry name" value="CHROMOSOME 4 OPEN READING FRAME 54"/>
    <property type="match status" value="1"/>
</dbReference>
<feature type="compositionally biased region" description="Polar residues" evidence="1">
    <location>
        <begin position="1056"/>
        <end position="1083"/>
    </location>
</feature>
<sequence>MTQREVSQGEVSNNPPRGDGLHGRDKDLSWRSESGDVEEDDDDSLVLSNHCVPCVTEDESQYITTHEIQLSELSDHEEDYLGVDSSTSWDVKNDNQVYSFVDYGDAAVGGRGHARQPRSHGGAAAVSTLLESDPSAGAQLTSSDESVSKPPQQQQQQQQRSGNSAAQIHLSIRTTSRAINDPGSIHEQGNILHHAARSGDPSRYVLRGGDGEAEAECDRTKCFIAAPGRVHFGRRVRGKEVTGSSSCASSEPDDADKEVRELTDRSFKSLAYPSSDAINVCSSSESSASEHAGKGTHGCMATLVDLQYGNMNMPRGLEQSVGSHQNSVAKNRDNKCYKGIALASIKPPTSNKLVPLNGDPLYKRMELLGDFIQGHSGANTLTETLDFRCNAKSGMSGGERITKCAHNAAGSRSTDEVTNSLRRRGASNKSPSSTMEDTHKKATFASSMIKNLISKKIQFEQERKMERGEIRERHPTPSPGPVHPESDGHREKGYRELRRQSSRFSDSSAEFAIVCAEELGDFAAGGACDSRSDSRRRDEMEAATEQGGLEASRSPLHRSHNSAFRCWKDKEELELPEEQEHDPEKSAEDGEAAGEQDAAGRGKPTKKSHLFVPSIQTLSGDGEAGQQLQNRSYSPYGDGGDMRADNTPYMADSRSAATSKSPEIKINLKSVRDNKKEPFGVSSLRAPNIGCDVRADRSQSRVLAAALKGESAGKVPHFMVRDFRENKGKLQTPIHQVTDVRKMVKSSYHVVSLDNSDGPSEQHKHISSRNTNSVSPIVIKCQSVKTDNEKHSEEELLDMDRSSPEGDDSVQLQRAAGRAPLGVSNDASDGDIGFIIGSRATSTKQDNISDIADQKPESKITNQGPLEKLQAAVKTMEQMYTFERNEWKRKKEQHLLTGSHVLSLIASEEHGGLEEAGGRASSMDRTTGRDSFLNKTPPAAAAFPGAGCSPLRQEDKDLPAVSETREDRRVGRSTHASGNTNMFGLKAQPTAITPTPSSTKSFVPKSPKVPVSSKVGRTKPRVTEASKPKEGEWSSQELSRASADRENYRTIPVKSLASSRKQEVSSTDPTPVYTNQTQPTTPSRHLGSGARVLEDLNRSPRRSSMVMDTPPPEFPPATIYHSLPLGLSTNQPQLYCFSPAMAPTPALEPFQATQRKMLLDPTTGSYYLVDTPVQPATKRLFDPETGQYVDVPMPQSPMTPVPMPMSPLALSPGAYGHTYMIYPGFMPTPSVIQARTLVQSQMSMQPEGGGHAPRLQAEGVYLESPCYMAAYGAQQQAAACRPPQPVNSIGSQQGPRIIAPPSFDGTTMSFVLEHR</sequence>
<dbReference type="Pfam" id="PF15232">
    <property type="entry name" value="DUF4585"/>
    <property type="match status" value="1"/>
</dbReference>
<comment type="caution">
    <text evidence="3">The sequence shown here is derived from an EMBL/GenBank/DDBJ whole genome shotgun (WGS) entry which is preliminary data.</text>
</comment>
<dbReference type="PANTHER" id="PTHR33775">
    <property type="entry name" value="CARDIAC-ENRICHED FHL2-INTERACTING PROTEIN-RELATED"/>
    <property type="match status" value="1"/>
</dbReference>